<dbReference type="GO" id="GO:0005643">
    <property type="term" value="C:nuclear pore"/>
    <property type="evidence" value="ECO:0007669"/>
    <property type="project" value="TreeGrafter"/>
</dbReference>
<dbReference type="WBParaSite" id="NBR_0000046001-mRNA-1">
    <property type="protein sequence ID" value="NBR_0000046001-mRNA-1"/>
    <property type="gene ID" value="NBR_0000046001"/>
</dbReference>
<evidence type="ECO:0000256" key="1">
    <source>
        <dbReference type="ARBA" id="ARBA00004123"/>
    </source>
</evidence>
<evidence type="ECO:0000259" key="5">
    <source>
        <dbReference type="Pfam" id="PF11715"/>
    </source>
</evidence>
<keyword evidence="2" id="KW-0813">Transport</keyword>
<sequence>LDAFCFRRAIGQKLFLEERSLCRTVVDGTFCLDFSRTSILPGTSITIFDQDVLCIVVPTQSTVHRFYARLFYDPTEMADKEVSSIFSQLTEKDFLVDNHTCHQLTTTGHALRASVIHHPDLTRVAYCMTEGQLVVVTMHTNKFDKVEEVTLREYSFMKRLLGEASSGGVADVSGLTVLRRSQRSFDDVFYAIYNDGTLRAWNTDNETLLDYGFMHKNSGCRRLWVLWNSLSTTNDYVLKYSDVDISSKQVGIWRRVVKCSSPDTISENMSTSELKESVFDRDSRPFDIVFRSVQIACRGASRCECAHGDWAALTSHVESYLRSPEFDSAYGPTYFSDSKLSTTDAQGYAEKRFYLSLASSCYELERTSPHGLFLLDLPGAALAGVAQEDRFSIVLIDDNKIADEIESYHGGVMKKIMATALARTARKEEENSTGDDGDVFTEPPHSSTPMRAPAVVKKWSSIMDAFLENATNGIVYEGFDPQSIMFDGSFVKGLIASRLRSVVQQRLNIARSLLAVVNLYVEDRVRFEYNAFDLPGYEVKLARIINTYSLFDTQLSLKLVKDTAQVSLCSWFMGGEGVDMICGAGIEQFREEDSDRPQFNHFVDVVVTAALRVLSPFSLEALLPRALATHEQYAALMNLCATYTDVMPEELRHLVTFYKAIAFSGLEKPVKALQCLQKHRHSEEVIEMARSAINTLPPGHKCTSRIYTILFNHLVNQGSWCDALLSVIQNTDAELKRTTLRELISRMLHAQDWQCIVDLIYGKLEEDVANILLTAARAQKATASPHLFKLVFSFYMKRNDLENAAAAQYEYAFVLRTQAEQTPELLRRRRDALAVASTLLDLLPPADQFLSFPDEASMLEEVDGDEVMESSKEITEDMIDVTMHDVIADELNMVAPKRSTVRRRMFILTAEKLREEWVIANARVALLVTGEVPPCSPKEIVEGLIVVKNYDVAFDVCRHCHIPVSDLLAAVTRESIMIDADPPEIIPLWIQANQRRSEKRGPSDHWCVLRGLLAAAQRLWPVDSRPLMAITRTFLSYNVPIPCWLDAEYMERDARGYLHCLVEYNAISQALKVAVRCVEQETRKVTSVDSSVWLPLTDISELLRIADKRKEEKLYSLLKEKLTTHFSRIGNFEKAAQLSC</sequence>
<evidence type="ECO:0000256" key="4">
    <source>
        <dbReference type="SAM" id="MobiDB-lite"/>
    </source>
</evidence>
<dbReference type="PANTHER" id="PTHR21286:SF0">
    <property type="entry name" value="NUCLEAR PORE COMPLEX PROTEIN NUP160"/>
    <property type="match status" value="1"/>
</dbReference>
<comment type="subcellular location">
    <subcellularLocation>
        <location evidence="1">Nucleus</location>
    </subcellularLocation>
</comment>
<proteinExistence type="predicted"/>
<reference evidence="7" key="1">
    <citation type="submission" date="2017-02" db="UniProtKB">
        <authorList>
            <consortium name="WormBaseParasite"/>
        </authorList>
    </citation>
    <scope>IDENTIFICATION</scope>
</reference>
<evidence type="ECO:0000256" key="2">
    <source>
        <dbReference type="ARBA" id="ARBA00022448"/>
    </source>
</evidence>
<dbReference type="PANTHER" id="PTHR21286">
    <property type="entry name" value="NUCLEAR PORE COMPLEX PROTEIN NUP160"/>
    <property type="match status" value="1"/>
</dbReference>
<dbReference type="OMA" id="YAYLLIM"/>
<evidence type="ECO:0000259" key="6">
    <source>
        <dbReference type="Pfam" id="PF23354"/>
    </source>
</evidence>
<organism evidence="7">
    <name type="scientific">Nippostrongylus brasiliensis</name>
    <name type="common">Rat hookworm</name>
    <dbReference type="NCBI Taxonomy" id="27835"/>
    <lineage>
        <taxon>Eukaryota</taxon>
        <taxon>Metazoa</taxon>
        <taxon>Ecdysozoa</taxon>
        <taxon>Nematoda</taxon>
        <taxon>Chromadorea</taxon>
        <taxon>Rhabditida</taxon>
        <taxon>Rhabditina</taxon>
        <taxon>Rhabditomorpha</taxon>
        <taxon>Strongyloidea</taxon>
        <taxon>Heligmosomidae</taxon>
        <taxon>Nippostrongylus</taxon>
    </lineage>
</organism>
<accession>A0A0N4XD81</accession>
<evidence type="ECO:0000313" key="7">
    <source>
        <dbReference type="WBParaSite" id="NBR_0000046001-mRNA-1"/>
    </source>
</evidence>
<feature type="domain" description="NUP160 middle TPR" evidence="6">
    <location>
        <begin position="671"/>
        <end position="842"/>
    </location>
</feature>
<evidence type="ECO:0000256" key="3">
    <source>
        <dbReference type="ARBA" id="ARBA00023242"/>
    </source>
</evidence>
<dbReference type="AlphaFoldDB" id="A0A0N4XD81"/>
<protein>
    <submittedName>
        <fullName evidence="7">Nucleoporin_C domain-containing protein</fullName>
    </submittedName>
</protein>
<dbReference type="InterPro" id="IPR059141">
    <property type="entry name" value="Beta-prop_Nup120_160"/>
</dbReference>
<name>A0A0N4XD81_NIPBR</name>
<dbReference type="InterPro" id="IPR021717">
    <property type="entry name" value="Nucleoporin_Nup160"/>
</dbReference>
<feature type="region of interest" description="Disordered" evidence="4">
    <location>
        <begin position="425"/>
        <end position="449"/>
    </location>
</feature>
<dbReference type="Pfam" id="PF11715">
    <property type="entry name" value="Beta-prop_Nup120_160"/>
    <property type="match status" value="1"/>
</dbReference>
<feature type="domain" description="Nucleoporin Nup120/160 beta-propeller" evidence="5">
    <location>
        <begin position="18"/>
        <end position="209"/>
    </location>
</feature>
<dbReference type="Pfam" id="PF23354">
    <property type="entry name" value="TPR_NUP160_120_M"/>
    <property type="match status" value="1"/>
</dbReference>
<dbReference type="GO" id="GO:0017056">
    <property type="term" value="F:structural constituent of nuclear pore"/>
    <property type="evidence" value="ECO:0007669"/>
    <property type="project" value="TreeGrafter"/>
</dbReference>
<dbReference type="InterPro" id="IPR056535">
    <property type="entry name" value="TPR_NUP160_M"/>
</dbReference>
<dbReference type="Pfam" id="PF23386">
    <property type="entry name" value="NPP-6_helical"/>
    <property type="match status" value="1"/>
</dbReference>
<keyword evidence="3" id="KW-0539">Nucleus</keyword>